<feature type="region of interest" description="Disordered" evidence="11">
    <location>
        <begin position="1"/>
        <end position="34"/>
    </location>
</feature>
<gene>
    <name evidence="14" type="ORF">JAAARDRAFT_166529</name>
</gene>
<comment type="function">
    <text evidence="10">Component of the PEX13-PEX14 docking complex, a translocon channel that specifically mediates the import of peroxisomal cargo proteins bound to PEX5 receptor. The PEX13-PEX14 docking complex forms a large import pore which can be opened to a diameter of about 9 nm. Mechanistically, PEX5 receptor along with cargo proteins associates with the PEX14 subunit of the PEX13-PEX14 docking complex in the cytosol, leading to the insertion of the receptor into the organelle membrane with the concomitant translocation of the cargo into the peroxisome matrix.</text>
</comment>
<keyword evidence="4" id="KW-0811">Translocation</keyword>
<dbReference type="InterPro" id="IPR006785">
    <property type="entry name" value="Pex14_N"/>
</dbReference>
<evidence type="ECO:0000313" key="15">
    <source>
        <dbReference type="Proteomes" id="UP000027265"/>
    </source>
</evidence>
<dbReference type="GO" id="GO:0005778">
    <property type="term" value="C:peroxisomal membrane"/>
    <property type="evidence" value="ECO:0007669"/>
    <property type="project" value="UniProtKB-SubCell"/>
</dbReference>
<dbReference type="GO" id="GO:0005102">
    <property type="term" value="F:signaling receptor binding"/>
    <property type="evidence" value="ECO:0007669"/>
    <property type="project" value="TreeGrafter"/>
</dbReference>
<dbReference type="HOGENOM" id="CLU_058471_0_0_1"/>
<comment type="subcellular location">
    <subcellularLocation>
        <location evidence="9 10">Peroxisome membrane</location>
    </subcellularLocation>
</comment>
<dbReference type="OrthoDB" id="441517at2759"/>
<evidence type="ECO:0000256" key="6">
    <source>
        <dbReference type="ARBA" id="ARBA00023140"/>
    </source>
</evidence>
<keyword evidence="3 10" id="KW-0653">Protein transport</keyword>
<evidence type="ECO:0000256" key="12">
    <source>
        <dbReference type="SAM" id="Phobius"/>
    </source>
</evidence>
<dbReference type="InterPro" id="IPR025655">
    <property type="entry name" value="PEX14"/>
</dbReference>
<dbReference type="PANTHER" id="PTHR23058">
    <property type="entry name" value="PEROXISOMAL MEMBRANE PROTEIN PEX14"/>
    <property type="match status" value="1"/>
</dbReference>
<feature type="transmembrane region" description="Helical" evidence="12">
    <location>
        <begin position="104"/>
        <end position="127"/>
    </location>
</feature>
<evidence type="ECO:0000313" key="14">
    <source>
        <dbReference type="EMBL" id="KDQ64378.1"/>
    </source>
</evidence>
<evidence type="ECO:0000256" key="1">
    <source>
        <dbReference type="ARBA" id="ARBA00005443"/>
    </source>
</evidence>
<keyword evidence="5 10" id="KW-0472">Membrane</keyword>
<comment type="similarity">
    <text evidence="1 10">Belongs to the peroxin-14 family.</text>
</comment>
<accession>A0A067QBD1</accession>
<feature type="region of interest" description="Disordered" evidence="11">
    <location>
        <begin position="267"/>
        <end position="287"/>
    </location>
</feature>
<feature type="compositionally biased region" description="Polar residues" evidence="11">
    <location>
        <begin position="9"/>
        <end position="22"/>
    </location>
</feature>
<evidence type="ECO:0000256" key="9">
    <source>
        <dbReference type="ARBA" id="ARBA00046271"/>
    </source>
</evidence>
<dbReference type="EMBL" id="KL197709">
    <property type="protein sequence ID" value="KDQ64378.1"/>
    <property type="molecule type" value="Genomic_DNA"/>
</dbReference>
<keyword evidence="12" id="KW-1133">Transmembrane helix</keyword>
<sequence length="386" mass="43195">MSVDDDTKAPQQSDQPQASESAPNVVETPPQEPVDRVQLLDKARSFLTSPQVRDQDVWEKRKFLVDKGLTELEIEGLMRELPPQVPQVPPRTYPQPTPSNLPNLLVGIARIFSWVAGGSAVVLFMYYRFLLPRLTRSFQARHALRMHHTGLMERLNTSLTSLKETQTQTFAVLPQPTPFQEDPKYKGCQTLAKVLDTTEEATDIPDFTLLRCALQEIAAQGRKPTTEELFAALEAKLPHLTSDEGLQYEEKLWQTLTTHPFFHHEDADGKSTWSFSPPPPPSEPPLLSSLNTLTSALPKPIGQQTNQFQHTLQTLFDLTGYISTQTYSIPSISSRSSGLNASAHLTPEEEEVRREIRALKGLVLNRRSFMPTIPRAASHPSISSTA</sequence>
<dbReference type="Proteomes" id="UP000027265">
    <property type="component" value="Unassembled WGS sequence"/>
</dbReference>
<dbReference type="AlphaFoldDB" id="A0A067QBD1"/>
<dbReference type="Pfam" id="PF04695">
    <property type="entry name" value="Pex14_N"/>
    <property type="match status" value="1"/>
</dbReference>
<reference evidence="15" key="1">
    <citation type="journal article" date="2014" name="Proc. Natl. Acad. Sci. U.S.A.">
        <title>Extensive sampling of basidiomycete genomes demonstrates inadequacy of the white-rot/brown-rot paradigm for wood decay fungi.</title>
        <authorList>
            <person name="Riley R."/>
            <person name="Salamov A.A."/>
            <person name="Brown D.W."/>
            <person name="Nagy L.G."/>
            <person name="Floudas D."/>
            <person name="Held B.W."/>
            <person name="Levasseur A."/>
            <person name="Lombard V."/>
            <person name="Morin E."/>
            <person name="Otillar R."/>
            <person name="Lindquist E.A."/>
            <person name="Sun H."/>
            <person name="LaButti K.M."/>
            <person name="Schmutz J."/>
            <person name="Jabbour D."/>
            <person name="Luo H."/>
            <person name="Baker S.E."/>
            <person name="Pisabarro A.G."/>
            <person name="Walton J.D."/>
            <person name="Blanchette R.A."/>
            <person name="Henrissat B."/>
            <person name="Martin F."/>
            <person name="Cullen D."/>
            <person name="Hibbett D.S."/>
            <person name="Grigoriev I.V."/>
        </authorList>
    </citation>
    <scope>NUCLEOTIDE SEQUENCE [LARGE SCALE GENOMIC DNA]</scope>
    <source>
        <strain evidence="15">MUCL 33604</strain>
    </source>
</reference>
<dbReference type="STRING" id="933084.A0A067QBD1"/>
<dbReference type="InterPro" id="IPR036388">
    <property type="entry name" value="WH-like_DNA-bd_sf"/>
</dbReference>
<evidence type="ECO:0000256" key="5">
    <source>
        <dbReference type="ARBA" id="ARBA00023136"/>
    </source>
</evidence>
<protein>
    <recommendedName>
        <fullName evidence="7 10">Peroxisomal membrane protein PEX14</fullName>
    </recommendedName>
    <alternativeName>
        <fullName evidence="8 10">Peroxin-14</fullName>
    </alternativeName>
</protein>
<evidence type="ECO:0000256" key="3">
    <source>
        <dbReference type="ARBA" id="ARBA00022927"/>
    </source>
</evidence>
<name>A0A067QBD1_9AGAM</name>
<dbReference type="GO" id="GO:0016560">
    <property type="term" value="P:protein import into peroxisome matrix, docking"/>
    <property type="evidence" value="ECO:0007669"/>
    <property type="project" value="UniProtKB-UniRule"/>
</dbReference>
<feature type="domain" description="Peroxisome membrane anchor protein Pex14p N-terminal" evidence="13">
    <location>
        <begin position="35"/>
        <end position="80"/>
    </location>
</feature>
<dbReference type="PANTHER" id="PTHR23058:SF0">
    <property type="entry name" value="PEROXISOMAL MEMBRANE PROTEIN PEX14"/>
    <property type="match status" value="1"/>
</dbReference>
<dbReference type="Gene3D" id="1.10.10.10">
    <property type="entry name" value="Winged helix-like DNA-binding domain superfamily/Winged helix DNA-binding domain"/>
    <property type="match status" value="1"/>
</dbReference>
<evidence type="ECO:0000256" key="4">
    <source>
        <dbReference type="ARBA" id="ARBA00023010"/>
    </source>
</evidence>
<evidence type="ECO:0000256" key="11">
    <source>
        <dbReference type="SAM" id="MobiDB-lite"/>
    </source>
</evidence>
<evidence type="ECO:0000256" key="10">
    <source>
        <dbReference type="RuleBase" id="RU367032"/>
    </source>
</evidence>
<proteinExistence type="inferred from homology"/>
<evidence type="ECO:0000256" key="7">
    <source>
        <dbReference type="ARBA" id="ARBA00029502"/>
    </source>
</evidence>
<keyword evidence="6 10" id="KW-0576">Peroxisome</keyword>
<keyword evidence="15" id="KW-1185">Reference proteome</keyword>
<evidence type="ECO:0000259" key="13">
    <source>
        <dbReference type="Pfam" id="PF04695"/>
    </source>
</evidence>
<evidence type="ECO:0000256" key="2">
    <source>
        <dbReference type="ARBA" id="ARBA00022448"/>
    </source>
</evidence>
<evidence type="ECO:0000256" key="8">
    <source>
        <dbReference type="ARBA" id="ARBA00029691"/>
    </source>
</evidence>
<keyword evidence="12" id="KW-0812">Transmembrane</keyword>
<keyword evidence="2 10" id="KW-0813">Transport</keyword>
<dbReference type="InParanoid" id="A0A067QBD1"/>
<dbReference type="GO" id="GO:1990429">
    <property type="term" value="C:peroxisomal importomer complex"/>
    <property type="evidence" value="ECO:0007669"/>
    <property type="project" value="TreeGrafter"/>
</dbReference>
<organism evidence="14 15">
    <name type="scientific">Jaapia argillacea MUCL 33604</name>
    <dbReference type="NCBI Taxonomy" id="933084"/>
    <lineage>
        <taxon>Eukaryota</taxon>
        <taxon>Fungi</taxon>
        <taxon>Dikarya</taxon>
        <taxon>Basidiomycota</taxon>
        <taxon>Agaricomycotina</taxon>
        <taxon>Agaricomycetes</taxon>
        <taxon>Agaricomycetidae</taxon>
        <taxon>Jaapiales</taxon>
        <taxon>Jaapiaceae</taxon>
        <taxon>Jaapia</taxon>
    </lineage>
</organism>